<protein>
    <submittedName>
        <fullName evidence="2">Cytotoxic translational repressor</fullName>
    </submittedName>
</protein>
<evidence type="ECO:0000313" key="3">
    <source>
        <dbReference type="Proteomes" id="UP000502196"/>
    </source>
</evidence>
<sequence length="87" mass="10113">MIVRVTHRFTKSLAKLDPKSRTTVKKAMELLLENPHHPSLRTRKMKGYEGVFEASASMDIRITFHYEKPDTIVLRNVRHHDDSLSTP</sequence>
<reference evidence="2 3" key="1">
    <citation type="submission" date="2020-04" db="EMBL/GenBank/DDBJ databases">
        <authorList>
            <person name="Hogendoorn C."/>
        </authorList>
    </citation>
    <scope>NUCLEOTIDE SEQUENCE [LARGE SCALE GENOMIC DNA]</scope>
    <source>
        <strain evidence="2">COOX1</strain>
    </source>
</reference>
<evidence type="ECO:0000313" key="2">
    <source>
        <dbReference type="EMBL" id="CAB3396065.1"/>
    </source>
</evidence>
<dbReference type="AlphaFoldDB" id="A0A6F9EI97"/>
<keyword evidence="1" id="KW-1277">Toxin-antitoxin system</keyword>
<dbReference type="SUPFAM" id="SSF143011">
    <property type="entry name" value="RelE-like"/>
    <property type="match status" value="1"/>
</dbReference>
<dbReference type="Proteomes" id="UP000502196">
    <property type="component" value="Chromosome"/>
</dbReference>
<gene>
    <name evidence="2" type="ORF">COOX1_3311</name>
</gene>
<dbReference type="InterPro" id="IPR007712">
    <property type="entry name" value="RelE/ParE_toxin"/>
</dbReference>
<accession>A0A6F9EI97</accession>
<dbReference type="Gene3D" id="3.30.2310.20">
    <property type="entry name" value="RelE-like"/>
    <property type="match status" value="1"/>
</dbReference>
<dbReference type="Pfam" id="PF05016">
    <property type="entry name" value="ParE_toxin"/>
    <property type="match status" value="1"/>
</dbReference>
<evidence type="ECO:0000256" key="1">
    <source>
        <dbReference type="ARBA" id="ARBA00022649"/>
    </source>
</evidence>
<proteinExistence type="predicted"/>
<organism evidence="2 3">
    <name type="scientific">Kyrpidia spormannii</name>
    <dbReference type="NCBI Taxonomy" id="2055160"/>
    <lineage>
        <taxon>Bacteria</taxon>
        <taxon>Bacillati</taxon>
        <taxon>Bacillota</taxon>
        <taxon>Bacilli</taxon>
        <taxon>Bacillales</taxon>
        <taxon>Alicyclobacillaceae</taxon>
        <taxon>Kyrpidia</taxon>
    </lineage>
</organism>
<name>A0A6F9EI97_9BACL</name>
<dbReference type="RefSeq" id="WP_013076944.1">
    <property type="nucleotide sequence ID" value="NZ_CP047972.1"/>
</dbReference>
<dbReference type="EMBL" id="LR792683">
    <property type="protein sequence ID" value="CAB3396065.1"/>
    <property type="molecule type" value="Genomic_DNA"/>
</dbReference>
<dbReference type="InterPro" id="IPR035093">
    <property type="entry name" value="RelE/ParE_toxin_dom_sf"/>
</dbReference>